<reference evidence="9 10" key="1">
    <citation type="submission" date="2018-02" db="EMBL/GenBank/DDBJ databases">
        <authorList>
            <person name="Cohen D.B."/>
            <person name="Kent A.D."/>
        </authorList>
    </citation>
    <scope>NUCLEOTIDE SEQUENCE [LARGE SCALE GENOMIC DNA]</scope>
    <source>
        <strain evidence="9">1</strain>
    </source>
</reference>
<dbReference type="GO" id="GO:0046872">
    <property type="term" value="F:metal ion binding"/>
    <property type="evidence" value="ECO:0007669"/>
    <property type="project" value="UniProtKB-KW"/>
</dbReference>
<dbReference type="PANTHER" id="PTHR43250">
    <property type="entry name" value="EXODEOXYRIBONUCLEASE III"/>
    <property type="match status" value="1"/>
</dbReference>
<dbReference type="Proteomes" id="UP000238164">
    <property type="component" value="Chromosome 1"/>
</dbReference>
<proteinExistence type="inferred from homology"/>
<keyword evidence="2 6" id="KW-0479">Metal-binding</keyword>
<evidence type="ECO:0000313" key="9">
    <source>
        <dbReference type="EMBL" id="SPD85418.1"/>
    </source>
</evidence>
<evidence type="ECO:0000256" key="7">
    <source>
        <dbReference type="PIRSR" id="PIRSR604808-3"/>
    </source>
</evidence>
<dbReference type="Pfam" id="PF03372">
    <property type="entry name" value="Exo_endo_phos"/>
    <property type="match status" value="1"/>
</dbReference>
<dbReference type="InterPro" id="IPR005135">
    <property type="entry name" value="Endo/exonuclease/phosphatase"/>
</dbReference>
<dbReference type="Gene3D" id="3.60.10.10">
    <property type="entry name" value="Endonuclease/exonuclease/phosphatase"/>
    <property type="match status" value="1"/>
</dbReference>
<feature type="binding site" evidence="6">
    <location>
        <position position="164"/>
    </location>
    <ligand>
        <name>Mg(2+)</name>
        <dbReference type="ChEBI" id="CHEBI:18420"/>
        <label>1</label>
    </ligand>
</feature>
<dbReference type="NCBIfam" id="TIGR00633">
    <property type="entry name" value="xth"/>
    <property type="match status" value="1"/>
</dbReference>
<evidence type="ECO:0000256" key="1">
    <source>
        <dbReference type="ARBA" id="ARBA00007092"/>
    </source>
</evidence>
<dbReference type="PROSITE" id="PS51435">
    <property type="entry name" value="AP_NUCLEASE_F1_4"/>
    <property type="match status" value="1"/>
</dbReference>
<keyword evidence="4 6" id="KW-0460">Magnesium</keyword>
<feature type="site" description="Transition state stabilizer" evidence="7">
    <location>
        <position position="166"/>
    </location>
</feature>
<comment type="similarity">
    <text evidence="1">Belongs to the DNA repair enzymes AP/ExoA family.</text>
</comment>
<dbReference type="PANTHER" id="PTHR43250:SF2">
    <property type="entry name" value="EXODEOXYRIBONUCLEASE III"/>
    <property type="match status" value="1"/>
</dbReference>
<evidence type="ECO:0000256" key="2">
    <source>
        <dbReference type="ARBA" id="ARBA00022723"/>
    </source>
</evidence>
<feature type="active site" description="Proton donor/acceptor" evidence="5">
    <location>
        <position position="164"/>
    </location>
</feature>
<feature type="site" description="Important for catalytic activity" evidence="7">
    <location>
        <position position="237"/>
    </location>
</feature>
<dbReference type="KEGG" id="mgg:MPLG2_0382"/>
<dbReference type="InterPro" id="IPR037493">
    <property type="entry name" value="ExoIII-like"/>
</dbReference>
<dbReference type="EMBL" id="LT985188">
    <property type="protein sequence ID" value="SPD85418.1"/>
    <property type="molecule type" value="Genomic_DNA"/>
</dbReference>
<feature type="active site" description="Proton acceptor" evidence="5">
    <location>
        <position position="267"/>
    </location>
</feature>
<feature type="binding site" evidence="6">
    <location>
        <position position="267"/>
    </location>
    <ligand>
        <name>Mg(2+)</name>
        <dbReference type="ChEBI" id="CHEBI:18420"/>
        <label>1</label>
    </ligand>
</feature>
<evidence type="ECO:0000256" key="4">
    <source>
        <dbReference type="ARBA" id="ARBA00022842"/>
    </source>
</evidence>
<organism evidence="9 10">
    <name type="scientific">Micropruina glycogenica</name>
    <dbReference type="NCBI Taxonomy" id="75385"/>
    <lineage>
        <taxon>Bacteria</taxon>
        <taxon>Bacillati</taxon>
        <taxon>Actinomycetota</taxon>
        <taxon>Actinomycetes</taxon>
        <taxon>Propionibacteriales</taxon>
        <taxon>Nocardioidaceae</taxon>
        <taxon>Micropruina</taxon>
    </lineage>
</organism>
<dbReference type="SUPFAM" id="SSF56219">
    <property type="entry name" value="DNase I-like"/>
    <property type="match status" value="1"/>
</dbReference>
<dbReference type="GO" id="GO:0006281">
    <property type="term" value="P:DNA repair"/>
    <property type="evidence" value="ECO:0007669"/>
    <property type="project" value="InterPro"/>
</dbReference>
<evidence type="ECO:0000256" key="6">
    <source>
        <dbReference type="PIRSR" id="PIRSR604808-2"/>
    </source>
</evidence>
<dbReference type="InterPro" id="IPR004808">
    <property type="entry name" value="AP_endonuc_1"/>
</dbReference>
<evidence type="ECO:0000259" key="8">
    <source>
        <dbReference type="Pfam" id="PF03372"/>
    </source>
</evidence>
<name>A0A2N9JD44_9ACTN</name>
<comment type="cofactor">
    <cofactor evidence="6">
        <name>Mg(2+)</name>
        <dbReference type="ChEBI" id="CHEBI:18420"/>
    </cofactor>
    <cofactor evidence="6">
        <name>Mn(2+)</name>
        <dbReference type="ChEBI" id="CHEBI:29035"/>
    </cofactor>
    <text evidence="6">Probably binds two magnesium or manganese ions per subunit.</text>
</comment>
<keyword evidence="6" id="KW-0464">Manganese</keyword>
<keyword evidence="3 9" id="KW-0378">Hydrolase</keyword>
<gene>
    <name evidence="9" type="primary">exoA</name>
    <name evidence="9" type="ORF">MPLG2_0382</name>
</gene>
<feature type="binding site" evidence="6">
    <location>
        <position position="166"/>
    </location>
    <ligand>
        <name>Mg(2+)</name>
        <dbReference type="ChEBI" id="CHEBI:18420"/>
        <label>1</label>
    </ligand>
</feature>
<feature type="domain" description="Endonuclease/exonuclease/phosphatase" evidence="8">
    <location>
        <begin position="7"/>
        <end position="267"/>
    </location>
</feature>
<keyword evidence="10" id="KW-1185">Reference proteome</keyword>
<dbReference type="InterPro" id="IPR036691">
    <property type="entry name" value="Endo/exonu/phosph_ase_sf"/>
</dbReference>
<feature type="site" description="Interaction with DNA substrate" evidence="7">
    <location>
        <position position="267"/>
    </location>
</feature>
<dbReference type="AlphaFoldDB" id="A0A2N9JD44"/>
<dbReference type="EC" id="3.1.11.2" evidence="9"/>
<feature type="active site" evidence="5">
    <location>
        <position position="114"/>
    </location>
</feature>
<sequence>MTTLRIATANVNGIRASVRRGFGTWLEQRGPDIVALQEVRCGVDDLPVDARPQYRLSYDAGSRAGRNGVAVLARWAPSAVRTGFGSRSFDHEGRYLEVDLDPPDGPPLTVGSLYLPKGGNPDYGPEWAAKQRRKLRFMASFGRYLTRARLDARRAGREFLVLGDFNIAHTRADLANPTANLRQPGFRPDERQWFGRLLGPRTLVDVVRSLHPHDTGPFSWWTWRGQAWGNDTGWRIDYHLASPALAAGAVTGGTDREPSYEDRMSDHSPVVVDYAV</sequence>
<feature type="binding site" evidence="6">
    <location>
        <position position="266"/>
    </location>
    <ligand>
        <name>Mg(2+)</name>
        <dbReference type="ChEBI" id="CHEBI:18420"/>
        <label>1</label>
    </ligand>
</feature>
<feature type="binding site" evidence="6">
    <location>
        <position position="38"/>
    </location>
    <ligand>
        <name>Mg(2+)</name>
        <dbReference type="ChEBI" id="CHEBI:18420"/>
        <label>1</label>
    </ligand>
</feature>
<dbReference type="GO" id="GO:0008311">
    <property type="term" value="F:double-stranded DNA 3'-5' DNA exonuclease activity"/>
    <property type="evidence" value="ECO:0007669"/>
    <property type="project" value="UniProtKB-EC"/>
</dbReference>
<feature type="binding site" evidence="6">
    <location>
        <position position="10"/>
    </location>
    <ligand>
        <name>Mg(2+)</name>
        <dbReference type="ChEBI" id="CHEBI:18420"/>
        <label>1</label>
    </ligand>
</feature>
<evidence type="ECO:0000256" key="5">
    <source>
        <dbReference type="PIRSR" id="PIRSR604808-1"/>
    </source>
</evidence>
<evidence type="ECO:0000313" key="10">
    <source>
        <dbReference type="Proteomes" id="UP000238164"/>
    </source>
</evidence>
<protein>
    <submittedName>
        <fullName evidence="9">Exodeoxyribonuclease</fullName>
        <ecNumber evidence="9">3.1.11.2</ecNumber>
    </submittedName>
</protein>
<evidence type="ECO:0000256" key="3">
    <source>
        <dbReference type="ARBA" id="ARBA00022801"/>
    </source>
</evidence>
<accession>A0A2N9JD44</accession>